<dbReference type="Gene3D" id="3.40.50.1820">
    <property type="entry name" value="alpha/beta hydrolase"/>
    <property type="match status" value="1"/>
</dbReference>
<reference evidence="3" key="1">
    <citation type="submission" date="2016-10" db="EMBL/GenBank/DDBJ databases">
        <authorList>
            <person name="Varghese N."/>
            <person name="Submissions S."/>
        </authorList>
    </citation>
    <scope>NUCLEOTIDE SEQUENCE [LARGE SCALE GENOMIC DNA]</scope>
    <source>
        <strain evidence="3">CGMCC 1.11012</strain>
    </source>
</reference>
<organism evidence="2 3">
    <name type="scientific">Paenibacillus typhae</name>
    <dbReference type="NCBI Taxonomy" id="1174501"/>
    <lineage>
        <taxon>Bacteria</taxon>
        <taxon>Bacillati</taxon>
        <taxon>Bacillota</taxon>
        <taxon>Bacilli</taxon>
        <taxon>Bacillales</taxon>
        <taxon>Paenibacillaceae</taxon>
        <taxon>Paenibacillus</taxon>
    </lineage>
</organism>
<protein>
    <submittedName>
        <fullName evidence="2">Haloalkane dehalogenase</fullName>
    </submittedName>
</protein>
<name>A0A1G8Q5U7_9BACL</name>
<dbReference type="NCBIfam" id="NF002938">
    <property type="entry name" value="PRK03592.1"/>
    <property type="match status" value="1"/>
</dbReference>
<dbReference type="OrthoDB" id="9797695at2"/>
<dbReference type="InterPro" id="IPR000639">
    <property type="entry name" value="Epox_hydrolase-like"/>
</dbReference>
<evidence type="ECO:0000259" key="1">
    <source>
        <dbReference type="Pfam" id="PF00561"/>
    </source>
</evidence>
<dbReference type="Pfam" id="PF00561">
    <property type="entry name" value="Abhydrolase_1"/>
    <property type="match status" value="1"/>
</dbReference>
<dbReference type="SUPFAM" id="SSF53474">
    <property type="entry name" value="alpha/beta-Hydrolases"/>
    <property type="match status" value="1"/>
</dbReference>
<evidence type="ECO:0000313" key="3">
    <source>
        <dbReference type="Proteomes" id="UP000199050"/>
    </source>
</evidence>
<evidence type="ECO:0000313" key="2">
    <source>
        <dbReference type="EMBL" id="SDJ00107.1"/>
    </source>
</evidence>
<dbReference type="InterPro" id="IPR000073">
    <property type="entry name" value="AB_hydrolase_1"/>
</dbReference>
<dbReference type="STRING" id="1174501.SAMN05216192_110170"/>
<gene>
    <name evidence="2" type="ORF">SAMN05216192_110170</name>
</gene>
<dbReference type="RefSeq" id="WP_090714330.1">
    <property type="nucleotide sequence ID" value="NZ_FNDX01000010.1"/>
</dbReference>
<dbReference type="AlphaFoldDB" id="A0A1G8Q5U7"/>
<dbReference type="Proteomes" id="UP000199050">
    <property type="component" value="Unassembled WGS sequence"/>
</dbReference>
<sequence length="303" mass="34408">MDMSQPESLPVHKDFPYGSRYLTVNGVRLHYVDEGEGPPVLLLHGNPTWSYMYRNIIPYLAPYVRCIAVDLPGMGKSDKLELGCTLAEHAEYISSFIEQLGLINPVLVGHDWGMAVGLEYAAANPGNVRAVAMLEPQALYPTPSWEEFTPAESAELFQLLRDPGQGWPFMRDNSVFVEGMPSIIINRQLSAEEHEYYREPFLNPEERRPMWVFPNQIPVDGQPPEVVKAVVQRNRWFTGSDVPKLLFYAEPGCTIREPQVSWCREHLSNLTLCPIGKGFHHLTEENPQLIGLELQRWINALPL</sequence>
<dbReference type="InterPro" id="IPR029058">
    <property type="entry name" value="AB_hydrolase_fold"/>
</dbReference>
<dbReference type="PANTHER" id="PTHR43798:SF24">
    <property type="entry name" value="CIS-3-ALKYL-4-ALKYLOXETAN-2-ONE DECARBOXYLASE"/>
    <property type="match status" value="1"/>
</dbReference>
<dbReference type="InterPro" id="IPR050266">
    <property type="entry name" value="AB_hydrolase_sf"/>
</dbReference>
<feature type="domain" description="AB hydrolase-1" evidence="1">
    <location>
        <begin position="38"/>
        <end position="200"/>
    </location>
</feature>
<dbReference type="EMBL" id="FNDX01000010">
    <property type="protein sequence ID" value="SDJ00107.1"/>
    <property type="molecule type" value="Genomic_DNA"/>
</dbReference>
<dbReference type="PANTHER" id="PTHR43798">
    <property type="entry name" value="MONOACYLGLYCEROL LIPASE"/>
    <property type="match status" value="1"/>
</dbReference>
<accession>A0A1G8Q5U7</accession>
<dbReference type="GO" id="GO:0016020">
    <property type="term" value="C:membrane"/>
    <property type="evidence" value="ECO:0007669"/>
    <property type="project" value="TreeGrafter"/>
</dbReference>
<dbReference type="PRINTS" id="PR00412">
    <property type="entry name" value="EPOXHYDRLASE"/>
</dbReference>
<proteinExistence type="predicted"/>
<keyword evidence="3" id="KW-1185">Reference proteome</keyword>
<dbReference type="GO" id="GO:0003824">
    <property type="term" value="F:catalytic activity"/>
    <property type="evidence" value="ECO:0007669"/>
    <property type="project" value="InterPro"/>
</dbReference>